<keyword evidence="1" id="KW-0998">Cell outer membrane</keyword>
<dbReference type="Gene3D" id="1.25.40.10">
    <property type="entry name" value="Tetratricopeptide repeat domain"/>
    <property type="match status" value="1"/>
</dbReference>
<dbReference type="InterPro" id="IPR039426">
    <property type="entry name" value="TonB-dep_rcpt-like"/>
</dbReference>
<reference evidence="3 4" key="1">
    <citation type="submission" date="2019-08" db="EMBL/GenBank/DDBJ databases">
        <title>Draft genome sequence of Ulvibacter marinus type strain NBRC 109484.</title>
        <authorList>
            <person name="Kawano K."/>
            <person name="Ushijima N."/>
            <person name="Kihara M."/>
            <person name="Itoh H."/>
        </authorList>
    </citation>
    <scope>NUCLEOTIDE SEQUENCE [LARGE SCALE GENOMIC DNA]</scope>
    <source>
        <strain evidence="3 4">NBRC 109484</strain>
    </source>
</reference>
<dbReference type="Pfam" id="PF08487">
    <property type="entry name" value="VIT"/>
    <property type="match status" value="1"/>
</dbReference>
<dbReference type="SUPFAM" id="SSF48452">
    <property type="entry name" value="TPR-like"/>
    <property type="match status" value="1"/>
</dbReference>
<protein>
    <recommendedName>
        <fullName evidence="2">VIT domain-containing protein</fullName>
    </recommendedName>
</protein>
<gene>
    <name evidence="3" type="ORF">ULMA_23520</name>
</gene>
<accession>A0A5J4IYX6</accession>
<dbReference type="Gene3D" id="2.60.40.1120">
    <property type="entry name" value="Carboxypeptidase-like, regulatory domain"/>
    <property type="match status" value="1"/>
</dbReference>
<dbReference type="Pfam" id="PF07715">
    <property type="entry name" value="Plug"/>
    <property type="match status" value="1"/>
</dbReference>
<dbReference type="PANTHER" id="PTHR45737:SF6">
    <property type="entry name" value="VON WILLEBRAND FACTOR A DOMAIN-CONTAINING PROTEIN 5A"/>
    <property type="match status" value="1"/>
</dbReference>
<dbReference type="SUPFAM" id="SSF49464">
    <property type="entry name" value="Carboxypeptidase regulatory domain-like"/>
    <property type="match status" value="1"/>
</dbReference>
<keyword evidence="1" id="KW-0472">Membrane</keyword>
<dbReference type="InterPro" id="IPR008969">
    <property type="entry name" value="CarboxyPept-like_regulatory"/>
</dbReference>
<evidence type="ECO:0000256" key="1">
    <source>
        <dbReference type="PROSITE-ProRule" id="PRU01360"/>
    </source>
</evidence>
<dbReference type="PROSITE" id="PS52016">
    <property type="entry name" value="TONB_DEPENDENT_REC_3"/>
    <property type="match status" value="1"/>
</dbReference>
<feature type="domain" description="VIT" evidence="2">
    <location>
        <begin position="1"/>
        <end position="123"/>
    </location>
</feature>
<dbReference type="Proteomes" id="UP000326509">
    <property type="component" value="Unassembled WGS sequence"/>
</dbReference>
<dbReference type="PANTHER" id="PTHR45737">
    <property type="entry name" value="VON WILLEBRAND FACTOR A DOMAIN-CONTAINING PROTEIN 5A"/>
    <property type="match status" value="1"/>
</dbReference>
<dbReference type="InterPro" id="IPR019220">
    <property type="entry name" value="DUF2135"/>
</dbReference>
<name>A0A5J4IYX6_9FLAO</name>
<comment type="subcellular location">
    <subcellularLocation>
        <location evidence="1">Cell outer membrane</location>
        <topology evidence="1">Multi-pass membrane protein</topology>
    </subcellularLocation>
</comment>
<proteinExistence type="inferred from homology"/>
<dbReference type="AlphaFoldDB" id="A0A5J4IYX6"/>
<dbReference type="Pfam" id="PF09906">
    <property type="entry name" value="DUF2135"/>
    <property type="match status" value="1"/>
</dbReference>
<sequence>MIKVGEKELGIKKLDVNVEVVGAVSTTTYDMYFYNPTTSILEGELVFPLGENQSVSRFALDVNGNLREAVVVEKEQGRIAFEAVVRRRVDPALLEKGTGNTYRARIYPIPANGYKRVVLAYQETLQVTEGAHQVKVPLDFETPLERFSMSINLVGQQKKPIIISGRSKGSDIVQSKVGYTYNYQKQHVTPKNDFAVKIPIDTGYKVLRNDDYLYAYTSLDTTKVEREKNTNVTLFWDISYSMKDRDLDKELAYIDSYLGKLKNLKLEVITFSNVLVSKRKFKIRDANTVTLKNYLSAQVYDGATSYKNLFKDIKESGDVLLFTDGMLTLSEFPKTINGNVFVVNSIQKANHAKNKQLSENSAGNYINLQNNSISEAIEKTFFIPFKYLGHSSLNKNLEVYPAENTTVFNDFSFTAKGVKQNEEIILNFGYGSKITEQVSLKVPQIQSETGMIASLWAIKKVAQLEKDSDTNRNDIVKVGMDYNLITDHTSLIVLETAQDYLRYNITPPEELLEEYKRLQNRLKLSKNKVAGTNANRRVFETTNDEQEATKIESVENEQHIIAAPTGSQVTVTGTVTDKSGLPLPGVNIIIRGTTIGTQSDFDGNYRINVSTGQDLVYSYVGFDSLETTVQGGGTINIAMEEGDTLNEVVVTGYGGISKERKSLGYAVTTLESEELSNTPESDVVRSLNGKIAGVQITGNSGATGSGTNFIIRGKSSINGNNQPLFIVDGVPFDNGTNAQTGFAGGNTVTSNRSLDIDPNNIKEVKVLKGLSASVLFGTQGRNGVVIITTKNTGSSINYGNRYSARRVAEFIAQQQERTKLAGERTWNEKEWTTTYLTKLKEVTSKDLYNFYLSQRDSFIGQPAYFVDVYDFMKGKNRILANRILSNIAEIDIDNYELLKALAYKYEEQGDFVNAVFIYRQVLKLRSEDTQSYRDLALALIEIEEFDEAYSLLDNVANGNLTEGTQRRVFEGINEIAANEVGNLLSISNELNKKHSSDYQSKKMDFRVVIDWNHNDTDIDLHIIDPNLEKCFYSHPNTIIGGKISEDMTQGFGPEEFTLPKMISGSYYIKVKYFGDRYQKIENPTFLKITIFKNYGSENESKEVKVVRLQGKNELQLIDRVANL</sequence>
<dbReference type="PROSITE" id="PS51468">
    <property type="entry name" value="VIT"/>
    <property type="match status" value="1"/>
</dbReference>
<dbReference type="InterPro" id="IPR012910">
    <property type="entry name" value="Plug_dom"/>
</dbReference>
<dbReference type="Gene3D" id="2.60.120.380">
    <property type="match status" value="1"/>
</dbReference>
<evidence type="ECO:0000259" key="2">
    <source>
        <dbReference type="PROSITE" id="PS51468"/>
    </source>
</evidence>
<comment type="caution">
    <text evidence="3">The sequence shown here is derived from an EMBL/GenBank/DDBJ whole genome shotgun (WGS) entry which is preliminary data.</text>
</comment>
<dbReference type="Pfam" id="PF13715">
    <property type="entry name" value="CarbopepD_reg_2"/>
    <property type="match status" value="1"/>
</dbReference>
<keyword evidence="4" id="KW-1185">Reference proteome</keyword>
<keyword evidence="1" id="KW-1134">Transmembrane beta strand</keyword>
<dbReference type="EMBL" id="BKCG01000006">
    <property type="protein sequence ID" value="GER60244.1"/>
    <property type="molecule type" value="Genomic_DNA"/>
</dbReference>
<keyword evidence="1" id="KW-0813">Transport</keyword>
<dbReference type="Gene3D" id="2.170.130.10">
    <property type="entry name" value="TonB-dependent receptor, plug domain"/>
    <property type="match status" value="1"/>
</dbReference>
<keyword evidence="1" id="KW-0812">Transmembrane</keyword>
<dbReference type="SUPFAM" id="SSF56935">
    <property type="entry name" value="Porins"/>
    <property type="match status" value="1"/>
</dbReference>
<comment type="similarity">
    <text evidence="1">Belongs to the TonB-dependent receptor family.</text>
</comment>
<organism evidence="3 4">
    <name type="scientific">Patiriisocius marinus</name>
    <dbReference type="NCBI Taxonomy" id="1397112"/>
    <lineage>
        <taxon>Bacteria</taxon>
        <taxon>Pseudomonadati</taxon>
        <taxon>Bacteroidota</taxon>
        <taxon>Flavobacteriia</taxon>
        <taxon>Flavobacteriales</taxon>
        <taxon>Flavobacteriaceae</taxon>
        <taxon>Patiriisocius</taxon>
    </lineage>
</organism>
<dbReference type="GO" id="GO:0009279">
    <property type="term" value="C:cell outer membrane"/>
    <property type="evidence" value="ECO:0007669"/>
    <property type="project" value="UniProtKB-SubCell"/>
</dbReference>
<dbReference type="InterPro" id="IPR011990">
    <property type="entry name" value="TPR-like_helical_dom_sf"/>
</dbReference>
<dbReference type="InterPro" id="IPR037066">
    <property type="entry name" value="Plug_dom_sf"/>
</dbReference>
<dbReference type="InterPro" id="IPR013694">
    <property type="entry name" value="VIT"/>
</dbReference>
<evidence type="ECO:0000313" key="3">
    <source>
        <dbReference type="EMBL" id="GER60244.1"/>
    </source>
</evidence>
<evidence type="ECO:0000313" key="4">
    <source>
        <dbReference type="Proteomes" id="UP000326509"/>
    </source>
</evidence>